<dbReference type="InterPro" id="IPR011659">
    <property type="entry name" value="WD40"/>
</dbReference>
<keyword evidence="5 7" id="KW-0574">Periplasm</keyword>
<dbReference type="NCBIfam" id="TIGR02800">
    <property type="entry name" value="propeller_TolB"/>
    <property type="match status" value="1"/>
</dbReference>
<dbReference type="SUPFAM" id="SSF69304">
    <property type="entry name" value="Tricorn protease N-terminal domain"/>
    <property type="match status" value="1"/>
</dbReference>
<name>A0A1P8K9U6_9BURK</name>
<feature type="chain" id="PRO_5010389539" description="Tol-Pal system protein TolB" evidence="7">
    <location>
        <begin position="20"/>
        <end position="420"/>
    </location>
</feature>
<evidence type="ECO:0000256" key="3">
    <source>
        <dbReference type="ARBA" id="ARBA00022618"/>
    </source>
</evidence>
<gene>
    <name evidence="7" type="primary">tolB</name>
    <name evidence="9" type="ORF">RS694_09645</name>
</gene>
<dbReference type="InterPro" id="IPR011042">
    <property type="entry name" value="6-blade_b-propeller_TolB-like"/>
</dbReference>
<dbReference type="GO" id="GO:0042597">
    <property type="term" value="C:periplasmic space"/>
    <property type="evidence" value="ECO:0007669"/>
    <property type="project" value="UniProtKB-SubCell"/>
</dbReference>
<feature type="signal peptide" evidence="7">
    <location>
        <begin position="1"/>
        <end position="19"/>
    </location>
</feature>
<evidence type="ECO:0000256" key="1">
    <source>
        <dbReference type="ARBA" id="ARBA00004418"/>
    </source>
</evidence>
<keyword evidence="3 7" id="KW-0132">Cell division</keyword>
<keyword evidence="6 7" id="KW-0131">Cell cycle</keyword>
<evidence type="ECO:0000256" key="6">
    <source>
        <dbReference type="ARBA" id="ARBA00023306"/>
    </source>
</evidence>
<reference evidence="9 10" key="1">
    <citation type="submission" date="2017-01" db="EMBL/GenBank/DDBJ databases">
        <authorList>
            <person name="Mah S.A."/>
            <person name="Swanson W.J."/>
            <person name="Moy G.W."/>
            <person name="Vacquier V.D."/>
        </authorList>
    </citation>
    <scope>NUCLEOTIDE SEQUENCE [LARGE SCALE GENOMIC DNA]</scope>
    <source>
        <strain evidence="9 10">DSM 22694</strain>
    </source>
</reference>
<sequence precursor="true">MNKLLIGFLIGLFNLSASAQFRVEVSGVGLTQIPIAVAAFRGDASSPQKMGGIVLADLERSGQFRGIDVAGAVLDETARPDIGVWRQKSADALVTGSVTRLADGRYDVRVRLWDVVRNVDLGGESHAVVAGDLRLAAHRVADFVYEKLTGDKGIFSTRIAYVTKNGSSFNLWVADADGENAQSALNSPEPIISPSWAPNGTQLAYVSFESRKPVVYVHDVASGKRRLVANFRGSNSAPAWSPDGRTLALTLTRDGGSQLYLMDANGGEPRRLAQSSSIDTEPTFTADGKTIYFVSDRGGSPQIYRVPVSGGNPERVTFNGTYNISPSLSPDGRWLAYISRVSGAFRLHVQDLSSGASNALTDTSADENPSFSPNSRLIIYATQQQGREALMTSTLDGKIKARLAGQNGDIREPDWGPVQK</sequence>
<dbReference type="PANTHER" id="PTHR36842:SF1">
    <property type="entry name" value="PROTEIN TOLB"/>
    <property type="match status" value="1"/>
</dbReference>
<accession>A0A1P8K9U6</accession>
<comment type="subunit">
    <text evidence="7">The Tol-Pal system is composed of five core proteins: the inner membrane proteins TolA, TolQ and TolR, the periplasmic protein TolB and the outer membrane protein Pal. They form a network linking the inner and outer membranes and the peptidoglycan layer.</text>
</comment>
<dbReference type="SUPFAM" id="SSF52964">
    <property type="entry name" value="TolB, N-terminal domain"/>
    <property type="match status" value="1"/>
</dbReference>
<dbReference type="Pfam" id="PF07676">
    <property type="entry name" value="PD40"/>
    <property type="match status" value="5"/>
</dbReference>
<dbReference type="GO" id="GO:0051301">
    <property type="term" value="P:cell division"/>
    <property type="evidence" value="ECO:0007669"/>
    <property type="project" value="UniProtKB-UniRule"/>
</dbReference>
<evidence type="ECO:0000256" key="4">
    <source>
        <dbReference type="ARBA" id="ARBA00022729"/>
    </source>
</evidence>
<dbReference type="InterPro" id="IPR014167">
    <property type="entry name" value="Tol-Pal_TolB"/>
</dbReference>
<dbReference type="RefSeq" id="WP_029707511.1">
    <property type="nucleotide sequence ID" value="NZ_CP019239.1"/>
</dbReference>
<dbReference type="Proteomes" id="UP000186110">
    <property type="component" value="Chromosome"/>
</dbReference>
<evidence type="ECO:0000259" key="8">
    <source>
        <dbReference type="Pfam" id="PF04052"/>
    </source>
</evidence>
<dbReference type="PANTHER" id="PTHR36842">
    <property type="entry name" value="PROTEIN TOLB HOMOLOG"/>
    <property type="match status" value="1"/>
</dbReference>
<evidence type="ECO:0000256" key="7">
    <source>
        <dbReference type="HAMAP-Rule" id="MF_00671"/>
    </source>
</evidence>
<protein>
    <recommendedName>
        <fullName evidence="7">Tol-Pal system protein TolB</fullName>
    </recommendedName>
</protein>
<keyword evidence="4 7" id="KW-0732">Signal</keyword>
<dbReference type="Gene3D" id="2.120.10.30">
    <property type="entry name" value="TolB, C-terminal domain"/>
    <property type="match status" value="1"/>
</dbReference>
<dbReference type="eggNOG" id="COG0823">
    <property type="taxonomic scope" value="Bacteria"/>
</dbReference>
<dbReference type="InterPro" id="IPR007195">
    <property type="entry name" value="TolB_N"/>
</dbReference>
<evidence type="ECO:0000256" key="5">
    <source>
        <dbReference type="ARBA" id="ARBA00022764"/>
    </source>
</evidence>
<organism evidence="9 10">
    <name type="scientific">Rhodoferax saidenbachensis</name>
    <dbReference type="NCBI Taxonomy" id="1484693"/>
    <lineage>
        <taxon>Bacteria</taxon>
        <taxon>Pseudomonadati</taxon>
        <taxon>Pseudomonadota</taxon>
        <taxon>Betaproteobacteria</taxon>
        <taxon>Burkholderiales</taxon>
        <taxon>Comamonadaceae</taxon>
        <taxon>Rhodoferax</taxon>
    </lineage>
</organism>
<comment type="subcellular location">
    <subcellularLocation>
        <location evidence="1 7">Periplasm</location>
    </subcellularLocation>
</comment>
<dbReference type="Pfam" id="PF04052">
    <property type="entry name" value="TolB_N"/>
    <property type="match status" value="1"/>
</dbReference>
<proteinExistence type="inferred from homology"/>
<dbReference type="HAMAP" id="MF_00671">
    <property type="entry name" value="TolB"/>
    <property type="match status" value="1"/>
</dbReference>
<feature type="domain" description="TolB N-terminal" evidence="8">
    <location>
        <begin position="22"/>
        <end position="118"/>
    </location>
</feature>
<comment type="similarity">
    <text evidence="2 7">Belongs to the TolB family.</text>
</comment>
<dbReference type="KEGG" id="rsb:RS694_09645"/>
<dbReference type="STRING" id="1484693.RS694_09645"/>
<keyword evidence="10" id="KW-1185">Reference proteome</keyword>
<comment type="function">
    <text evidence="7">Part of the Tol-Pal system, which plays a role in outer membrane invagination during cell division and is important for maintaining outer membrane integrity.</text>
</comment>
<dbReference type="AlphaFoldDB" id="A0A1P8K9U6"/>
<evidence type="ECO:0000313" key="10">
    <source>
        <dbReference type="Proteomes" id="UP000186110"/>
    </source>
</evidence>
<dbReference type="EMBL" id="CP019239">
    <property type="protein sequence ID" value="APW42766.1"/>
    <property type="molecule type" value="Genomic_DNA"/>
</dbReference>
<evidence type="ECO:0000256" key="2">
    <source>
        <dbReference type="ARBA" id="ARBA00009820"/>
    </source>
</evidence>
<evidence type="ECO:0000313" key="9">
    <source>
        <dbReference type="EMBL" id="APW42766.1"/>
    </source>
</evidence>
<dbReference type="Gene3D" id="3.40.50.10070">
    <property type="entry name" value="TolB, N-terminal domain"/>
    <property type="match status" value="1"/>
</dbReference>
<dbReference type="GO" id="GO:0017038">
    <property type="term" value="P:protein import"/>
    <property type="evidence" value="ECO:0007669"/>
    <property type="project" value="InterPro"/>
</dbReference>